<keyword evidence="1" id="KW-0812">Transmembrane</keyword>
<evidence type="ECO:0000313" key="2">
    <source>
        <dbReference type="EMBL" id="WNH47697.1"/>
    </source>
</evidence>
<sequence length="206" mass="21321">MPMMKTLRRFDPLLGAVGAVLFLASVLGFGAALPGYLPLGHPVALLGAIGVPHAGAFDLLGFVLPGLLAAAVALRLLARVPVTAPWTLRVGGQMLVLSGLAFAAMGVLPLDANDIESPASQYHASAWMVWVLAFVPGALMSGFGARRLPGWGRLVALHLAAGLAVLVGAFVLQALIPAPVAQRVAFVAWALWLAAALPVASRVHHR</sequence>
<reference evidence="2 3" key="1">
    <citation type="submission" date="2022-12" db="EMBL/GenBank/DDBJ databases">
        <title>Two new species, Stenotrophomonas aracearum and Stenotrophomonas oahuensis, isolated from Anthurium (Araceae family) in Hawaii.</title>
        <authorList>
            <person name="Chunag S.C."/>
            <person name="Dobhal S."/>
            <person name="Alvarez A."/>
            <person name="Arif M."/>
        </authorList>
    </citation>
    <scope>NUCLEOTIDE SEQUENCE [LARGE SCALE GENOMIC DNA]</scope>
    <source>
        <strain evidence="2 3">A5588</strain>
    </source>
</reference>
<feature type="transmembrane region" description="Helical" evidence="1">
    <location>
        <begin position="155"/>
        <end position="176"/>
    </location>
</feature>
<organism evidence="2 3">
    <name type="scientific">Stenotrophomonas aracearum</name>
    <dbReference type="NCBI Taxonomy" id="3003272"/>
    <lineage>
        <taxon>Bacteria</taxon>
        <taxon>Pseudomonadati</taxon>
        <taxon>Pseudomonadota</taxon>
        <taxon>Gammaproteobacteria</taxon>
        <taxon>Lysobacterales</taxon>
        <taxon>Lysobacteraceae</taxon>
        <taxon>Stenotrophomonas</taxon>
    </lineage>
</organism>
<feature type="transmembrane region" description="Helical" evidence="1">
    <location>
        <begin position="122"/>
        <end position="143"/>
    </location>
</feature>
<protein>
    <submittedName>
        <fullName evidence="2">DUF998 domain-containing protein</fullName>
    </submittedName>
</protein>
<accession>A0ABY9Y9Z7</accession>
<feature type="transmembrane region" description="Helical" evidence="1">
    <location>
        <begin position="90"/>
        <end position="110"/>
    </location>
</feature>
<evidence type="ECO:0000256" key="1">
    <source>
        <dbReference type="SAM" id="Phobius"/>
    </source>
</evidence>
<dbReference type="Proteomes" id="UP001305421">
    <property type="component" value="Chromosome"/>
</dbReference>
<keyword evidence="3" id="KW-1185">Reference proteome</keyword>
<dbReference type="RefSeq" id="WP_311182422.1">
    <property type="nucleotide sequence ID" value="NZ_CP115543.1"/>
</dbReference>
<feature type="transmembrane region" description="Helical" evidence="1">
    <location>
        <begin position="54"/>
        <end position="78"/>
    </location>
</feature>
<keyword evidence="1" id="KW-0472">Membrane</keyword>
<keyword evidence="1" id="KW-1133">Transmembrane helix</keyword>
<name>A0ABY9Y9Z7_9GAMM</name>
<feature type="transmembrane region" description="Helical" evidence="1">
    <location>
        <begin position="182"/>
        <end position="200"/>
    </location>
</feature>
<dbReference type="EMBL" id="CP115543">
    <property type="protein sequence ID" value="WNH47697.1"/>
    <property type="molecule type" value="Genomic_DNA"/>
</dbReference>
<evidence type="ECO:0000313" key="3">
    <source>
        <dbReference type="Proteomes" id="UP001305421"/>
    </source>
</evidence>
<gene>
    <name evidence="2" type="ORF">PDM28_13540</name>
</gene>
<proteinExistence type="predicted"/>